<gene>
    <name evidence="1" type="ORF">NDU88_001903</name>
</gene>
<dbReference type="Proteomes" id="UP001066276">
    <property type="component" value="Chromosome 3_1"/>
</dbReference>
<keyword evidence="2" id="KW-1185">Reference proteome</keyword>
<name>A0AAV7UBM0_PLEWA</name>
<dbReference type="AlphaFoldDB" id="A0AAV7UBM0"/>
<sequence>MTRASSKNKKKSALKEMLIRAGAKKSDLYVRTVPSNSGGELESNSGSVEHEPVMHSFMEDLCRSICYDITHLIKVISKGLQGIKQEMVALGHRIESLEETGEAKDKLEALGQIVVTLKDRSLDLKAYLEDQESIEMPLR</sequence>
<proteinExistence type="predicted"/>
<dbReference type="EMBL" id="JANPWB010000005">
    <property type="protein sequence ID" value="KAJ1185108.1"/>
    <property type="molecule type" value="Genomic_DNA"/>
</dbReference>
<accession>A0AAV7UBM0</accession>
<protein>
    <submittedName>
        <fullName evidence="1">Uncharacterized protein</fullName>
    </submittedName>
</protein>
<comment type="caution">
    <text evidence="1">The sequence shown here is derived from an EMBL/GenBank/DDBJ whole genome shotgun (WGS) entry which is preliminary data.</text>
</comment>
<evidence type="ECO:0000313" key="2">
    <source>
        <dbReference type="Proteomes" id="UP001066276"/>
    </source>
</evidence>
<reference evidence="1" key="1">
    <citation type="journal article" date="2022" name="bioRxiv">
        <title>Sequencing and chromosome-scale assembly of the giantPleurodeles waltlgenome.</title>
        <authorList>
            <person name="Brown T."/>
            <person name="Elewa A."/>
            <person name="Iarovenko S."/>
            <person name="Subramanian E."/>
            <person name="Araus A.J."/>
            <person name="Petzold A."/>
            <person name="Susuki M."/>
            <person name="Suzuki K.-i.T."/>
            <person name="Hayashi T."/>
            <person name="Toyoda A."/>
            <person name="Oliveira C."/>
            <person name="Osipova E."/>
            <person name="Leigh N.D."/>
            <person name="Simon A."/>
            <person name="Yun M.H."/>
        </authorList>
    </citation>
    <scope>NUCLEOTIDE SEQUENCE</scope>
    <source>
        <strain evidence="1">20211129_DDA</strain>
        <tissue evidence="1">Liver</tissue>
    </source>
</reference>
<organism evidence="1 2">
    <name type="scientific">Pleurodeles waltl</name>
    <name type="common">Iberian ribbed newt</name>
    <dbReference type="NCBI Taxonomy" id="8319"/>
    <lineage>
        <taxon>Eukaryota</taxon>
        <taxon>Metazoa</taxon>
        <taxon>Chordata</taxon>
        <taxon>Craniata</taxon>
        <taxon>Vertebrata</taxon>
        <taxon>Euteleostomi</taxon>
        <taxon>Amphibia</taxon>
        <taxon>Batrachia</taxon>
        <taxon>Caudata</taxon>
        <taxon>Salamandroidea</taxon>
        <taxon>Salamandridae</taxon>
        <taxon>Pleurodelinae</taxon>
        <taxon>Pleurodeles</taxon>
    </lineage>
</organism>
<evidence type="ECO:0000313" key="1">
    <source>
        <dbReference type="EMBL" id="KAJ1185108.1"/>
    </source>
</evidence>